<dbReference type="PANTHER" id="PTHR48106">
    <property type="entry name" value="QUINONE OXIDOREDUCTASE PIG3-RELATED"/>
    <property type="match status" value="1"/>
</dbReference>
<reference evidence="5" key="1">
    <citation type="journal article" date="2019" name="Int. J. Syst. Evol. Microbiol.">
        <title>The Global Catalogue of Microorganisms (GCM) 10K type strain sequencing project: providing services to taxonomists for standard genome sequencing and annotation.</title>
        <authorList>
            <consortium name="The Broad Institute Genomics Platform"/>
            <consortium name="The Broad Institute Genome Sequencing Center for Infectious Disease"/>
            <person name="Wu L."/>
            <person name="Ma J."/>
        </authorList>
    </citation>
    <scope>NUCLEOTIDE SEQUENCE [LARGE SCALE GENOMIC DNA]</scope>
    <source>
        <strain evidence="5">CCM 8930</strain>
    </source>
</reference>
<gene>
    <name evidence="4" type="ORF">ACFP1L_00325</name>
</gene>
<dbReference type="Proteomes" id="UP001596171">
    <property type="component" value="Unassembled WGS sequence"/>
</dbReference>
<evidence type="ECO:0000313" key="4">
    <source>
        <dbReference type="EMBL" id="MFC6200335.1"/>
    </source>
</evidence>
<dbReference type="CDD" id="cd08243">
    <property type="entry name" value="quinone_oxidoreductase_like_1"/>
    <property type="match status" value="1"/>
</dbReference>
<dbReference type="SMART" id="SM00829">
    <property type="entry name" value="PKS_ER"/>
    <property type="match status" value="1"/>
</dbReference>
<dbReference type="RefSeq" id="WP_171002329.1">
    <property type="nucleotide sequence ID" value="NZ_BJDI01000007.1"/>
</dbReference>
<dbReference type="InterPro" id="IPR013154">
    <property type="entry name" value="ADH-like_N"/>
</dbReference>
<dbReference type="EMBL" id="JBHSSE010000002">
    <property type="protein sequence ID" value="MFC6200335.1"/>
    <property type="molecule type" value="Genomic_DNA"/>
</dbReference>
<dbReference type="InterPro" id="IPR020843">
    <property type="entry name" value="ER"/>
</dbReference>
<proteinExistence type="predicted"/>
<name>A0ABW1SFD3_9LACO</name>
<dbReference type="InterPro" id="IPR011032">
    <property type="entry name" value="GroES-like_sf"/>
</dbReference>
<evidence type="ECO:0000259" key="3">
    <source>
        <dbReference type="SMART" id="SM00829"/>
    </source>
</evidence>
<dbReference type="SUPFAM" id="SSF50129">
    <property type="entry name" value="GroES-like"/>
    <property type="match status" value="1"/>
</dbReference>
<comment type="caution">
    <text evidence="4">The sequence shown here is derived from an EMBL/GenBank/DDBJ whole genome shotgun (WGS) entry which is preliminary data.</text>
</comment>
<dbReference type="Gene3D" id="3.40.50.720">
    <property type="entry name" value="NAD(P)-binding Rossmann-like Domain"/>
    <property type="match status" value="1"/>
</dbReference>
<dbReference type="SUPFAM" id="SSF51735">
    <property type="entry name" value="NAD(P)-binding Rossmann-fold domains"/>
    <property type="match status" value="1"/>
</dbReference>
<protein>
    <submittedName>
        <fullName evidence="4">Zinc-binding alcohol dehydrogenase family protein</fullName>
    </submittedName>
</protein>
<keyword evidence="2" id="KW-0560">Oxidoreductase</keyword>
<evidence type="ECO:0000256" key="2">
    <source>
        <dbReference type="ARBA" id="ARBA00023002"/>
    </source>
</evidence>
<evidence type="ECO:0000313" key="5">
    <source>
        <dbReference type="Proteomes" id="UP001596171"/>
    </source>
</evidence>
<dbReference type="Gene3D" id="3.90.180.10">
    <property type="entry name" value="Medium-chain alcohol dehydrogenases, catalytic domain"/>
    <property type="match status" value="1"/>
</dbReference>
<organism evidence="4 5">
    <name type="scientific">Lactiplantibacillus nangangensis</name>
    <dbReference type="NCBI Taxonomy" id="2559917"/>
    <lineage>
        <taxon>Bacteria</taxon>
        <taxon>Bacillati</taxon>
        <taxon>Bacillota</taxon>
        <taxon>Bacilli</taxon>
        <taxon>Lactobacillales</taxon>
        <taxon>Lactobacillaceae</taxon>
        <taxon>Lactiplantibacillus</taxon>
    </lineage>
</organism>
<keyword evidence="1" id="KW-0521">NADP</keyword>
<accession>A0ABW1SFD3</accession>
<sequence>MHAVVVTQPGGPEVLTYCKVEKPTVKPGWSLIKVRGFGINHSEVFTRQGLSPSVSFPRILGIEVVGEVAESTNQPSLAVGQTVMSFMGDMGRAFDGSYAEYVLLPNDQIYPVTTDLSWAELAAIPETGYTAYGALLGLRLQSQDHLLIRGGTSGVGVTAAKLAHALDSSIQVTSTTRNAAKTDLLTGAGVDQVLLGGEDPLPAASRFDKVLDLIGPKTVKDSLQHLNPGGIVSSTGELGGQWNLEDFEPIAAIPNNCYLTSFYSGDVDDGVLQDLLDLIRNKQVDLAPAKVFKLAEVAEAHREIEGKHNFGKLVVVV</sequence>
<dbReference type="Pfam" id="PF08240">
    <property type="entry name" value="ADH_N"/>
    <property type="match status" value="1"/>
</dbReference>
<dbReference type="InterPro" id="IPR036291">
    <property type="entry name" value="NAD(P)-bd_dom_sf"/>
</dbReference>
<feature type="domain" description="Enoyl reductase (ER)" evidence="3">
    <location>
        <begin position="10"/>
        <end position="315"/>
    </location>
</feature>
<evidence type="ECO:0000256" key="1">
    <source>
        <dbReference type="ARBA" id="ARBA00022857"/>
    </source>
</evidence>
<keyword evidence="5" id="KW-1185">Reference proteome</keyword>
<dbReference type="Pfam" id="PF13602">
    <property type="entry name" value="ADH_zinc_N_2"/>
    <property type="match status" value="1"/>
</dbReference>